<comment type="caution">
    <text evidence="4">The sequence shown here is derived from an EMBL/GenBank/DDBJ whole genome shotgun (WGS) entry which is preliminary data.</text>
</comment>
<evidence type="ECO:0000313" key="5">
    <source>
        <dbReference type="Proteomes" id="UP001500908"/>
    </source>
</evidence>
<evidence type="ECO:0000259" key="2">
    <source>
        <dbReference type="Pfam" id="PF02543"/>
    </source>
</evidence>
<dbReference type="EMBL" id="BAABDD010000011">
    <property type="protein sequence ID" value="GAA3746524.1"/>
    <property type="molecule type" value="Genomic_DNA"/>
</dbReference>
<feature type="domain" description="Carbamoyltransferase C-terminal" evidence="3">
    <location>
        <begin position="404"/>
        <end position="587"/>
    </location>
</feature>
<dbReference type="InterPro" id="IPR031730">
    <property type="entry name" value="Carbam_trans_C"/>
</dbReference>
<reference evidence="5" key="1">
    <citation type="journal article" date="2019" name="Int. J. Syst. Evol. Microbiol.">
        <title>The Global Catalogue of Microorganisms (GCM) 10K type strain sequencing project: providing services to taxonomists for standard genome sequencing and annotation.</title>
        <authorList>
            <consortium name="The Broad Institute Genomics Platform"/>
            <consortium name="The Broad Institute Genome Sequencing Center for Infectious Disease"/>
            <person name="Wu L."/>
            <person name="Ma J."/>
        </authorList>
    </citation>
    <scope>NUCLEOTIDE SEQUENCE [LARGE SCALE GENOMIC DNA]</scope>
    <source>
        <strain evidence="5">JCM 17137</strain>
    </source>
</reference>
<dbReference type="PANTHER" id="PTHR34847:SF1">
    <property type="entry name" value="NODULATION PROTEIN U"/>
    <property type="match status" value="1"/>
</dbReference>
<evidence type="ECO:0000259" key="3">
    <source>
        <dbReference type="Pfam" id="PF16861"/>
    </source>
</evidence>
<dbReference type="Proteomes" id="UP001500908">
    <property type="component" value="Unassembled WGS sequence"/>
</dbReference>
<evidence type="ECO:0000313" key="4">
    <source>
        <dbReference type="EMBL" id="GAA3746524.1"/>
    </source>
</evidence>
<dbReference type="CDD" id="cd24098">
    <property type="entry name" value="ASKHA_NBD_TobZ_N"/>
    <property type="match status" value="1"/>
</dbReference>
<dbReference type="Gene3D" id="3.30.420.40">
    <property type="match status" value="2"/>
</dbReference>
<dbReference type="Pfam" id="PF02543">
    <property type="entry name" value="Carbam_trans_N"/>
    <property type="match status" value="1"/>
</dbReference>
<dbReference type="RefSeq" id="WP_344971683.1">
    <property type="nucleotide sequence ID" value="NZ_BAABDD010000011.1"/>
</dbReference>
<comment type="similarity">
    <text evidence="1">Belongs to the NodU/CmcH family.</text>
</comment>
<dbReference type="InterPro" id="IPR038152">
    <property type="entry name" value="Carbam_trans_C_sf"/>
</dbReference>
<dbReference type="InterPro" id="IPR051338">
    <property type="entry name" value="NodU/CmcH_Carbamoyltrnsfr"/>
</dbReference>
<sequence>MGNAYLGIASFYHDSAATLVVDGVVRAAAQEERFTRRRHDPSFPKNAVAYCLSSAGLKLGDLEAVVYYEDPELKYDRVRSNFRSAGPRAFKAFVNAMPEWDSWKRNVLATVRHELSELFPGQSCEIRHSTHHRSHAASAFFPSPYEKAAVLTIDGVGEWETTSIWRGDGTALEQIAAIHYPHSLGFLYSAFTQYCGFKVDSGEYKLMGLAPYGRPRYADLVRDELIDLKVDGSFELNTWYFDYQHGQRMVGRTFERLFGRRCRTESEDIEQFHCDMAASVQQVTEEAVLGLARHAQEVTGLDHLVMAGGVALNCVANGVLDRTEMFRELWIQPAAGDAGCSLGAAMDASVRDMGKRPHLFTAGNDGMHGSLLGPEYAPEEIRRRLDAFGAVYEDHGEDVWEATAARLAEGDVVGWFQDRMEFGPRALGNRSILGDPRDTAMQRTMNLKIKYRESFRPFAPAVLDEYADEFFLRRSPSPYMLVVSDVVPHLRRETAGGLGSINDVRSTVPAVTHVDYSARVQTVTSTSNPSFHKLLSRFAARTGCPVLVNTSFNVRGEPIVMTPEHAYTCFMRTEMDTLAIGPFLLRKQDQPEFRDSQEDWRSEIPLD</sequence>
<proteinExistence type="inferred from homology"/>
<dbReference type="Pfam" id="PF16861">
    <property type="entry name" value="Carbam_trans_C"/>
    <property type="match status" value="1"/>
</dbReference>
<protein>
    <submittedName>
        <fullName evidence="4">Carbamoyltransferase</fullName>
    </submittedName>
</protein>
<organism evidence="4 5">
    <name type="scientific">Salinactinospora qingdaonensis</name>
    <dbReference type="NCBI Taxonomy" id="702744"/>
    <lineage>
        <taxon>Bacteria</taxon>
        <taxon>Bacillati</taxon>
        <taxon>Actinomycetota</taxon>
        <taxon>Actinomycetes</taxon>
        <taxon>Streptosporangiales</taxon>
        <taxon>Nocardiopsidaceae</taxon>
        <taxon>Salinactinospora</taxon>
    </lineage>
</organism>
<keyword evidence="5" id="KW-1185">Reference proteome</keyword>
<accession>A0ABP7FT52</accession>
<dbReference type="PANTHER" id="PTHR34847">
    <property type="entry name" value="NODULATION PROTEIN U"/>
    <property type="match status" value="1"/>
</dbReference>
<dbReference type="InterPro" id="IPR003696">
    <property type="entry name" value="Carbtransf_dom"/>
</dbReference>
<dbReference type="SUPFAM" id="SSF53067">
    <property type="entry name" value="Actin-like ATPase domain"/>
    <property type="match status" value="1"/>
</dbReference>
<dbReference type="Gene3D" id="3.90.870.20">
    <property type="entry name" value="Carbamoyltransferase, C-terminal domain"/>
    <property type="match status" value="1"/>
</dbReference>
<evidence type="ECO:0000256" key="1">
    <source>
        <dbReference type="ARBA" id="ARBA00006129"/>
    </source>
</evidence>
<name>A0ABP7FT52_9ACTN</name>
<feature type="domain" description="Carbamoyltransferase" evidence="2">
    <location>
        <begin position="6"/>
        <end position="346"/>
    </location>
</feature>
<gene>
    <name evidence="4" type="ORF">GCM10022402_27540</name>
</gene>
<dbReference type="InterPro" id="IPR043129">
    <property type="entry name" value="ATPase_NBD"/>
</dbReference>